<dbReference type="InterPro" id="IPR026856">
    <property type="entry name" value="Sialidase_fam"/>
</dbReference>
<dbReference type="PANTHER" id="PTHR10628:SF30">
    <property type="entry name" value="EXO-ALPHA-SIALIDASE"/>
    <property type="match status" value="1"/>
</dbReference>
<evidence type="ECO:0000256" key="1">
    <source>
        <dbReference type="ARBA" id="ARBA00000427"/>
    </source>
</evidence>
<comment type="similarity">
    <text evidence="2">Belongs to the glycosyl hydrolase 33 family.</text>
</comment>
<dbReference type="InterPro" id="IPR011040">
    <property type="entry name" value="Sialidase"/>
</dbReference>
<dbReference type="EC" id="3.2.1.18" evidence="3"/>
<dbReference type="Gene3D" id="2.120.10.10">
    <property type="match status" value="1"/>
</dbReference>
<evidence type="ECO:0000259" key="4">
    <source>
        <dbReference type="Pfam" id="PF13088"/>
    </source>
</evidence>
<sequence length="515" mass="55389">MDSRFFRIPFLLATQSGGLIVGADANRSTTGDSADNIDAVIRVKSRASEGNLAEGWSIPHILAPIDMKDFASNSEYAQESASVIDGAIVQDRSTGRILLLMDLFAWNGGVFEHLNVLADRSVRGGRTRSFPLGDGFANVSGRPMLLLSTQNVTGDADGKTGNINLNTDRSKFAVVADLDGPRDADGRVRVFNLVGKPRPYGEAGVDDSNLSLGEPTGFTLDNDFVVHRHGQALTVPQVGTSVAVPMRVFYKKSVLQVYNTSHIAQVFSDDDGQTWQMGRLVTHEFRSPDSRYSLLAPGRCIQIEHGVHAGRLVVPTYTQMATGIEAVAVVSDDGGARWTRGEPVPSDVAMHETAIIEAAPGVLRSFHRHAASTGGKVLSAESLDGGMTWSKPQSAFGDLGAGVSCQVSALSLRQRLASKETGERLPAIVVITPMDRARKNGVAHLGVVHTAAGGDPRTRVEWISRVEITDPTTLFAYSSVDQLQDGRLLVLFESSRTQSWADGLQAMYLQEIPLP</sequence>
<dbReference type="Proteomes" id="UP001558481">
    <property type="component" value="Unassembled WGS sequence"/>
</dbReference>
<evidence type="ECO:0000256" key="3">
    <source>
        <dbReference type="ARBA" id="ARBA00012733"/>
    </source>
</evidence>
<protein>
    <recommendedName>
        <fullName evidence="3">exo-alpha-sialidase</fullName>
        <ecNumber evidence="3">3.2.1.18</ecNumber>
    </recommendedName>
</protein>
<dbReference type="PANTHER" id="PTHR10628">
    <property type="entry name" value="SIALIDASE"/>
    <property type="match status" value="1"/>
</dbReference>
<name>A0ABV3UYD2_9MICC</name>
<dbReference type="GO" id="GO:0004308">
    <property type="term" value="F:exo-alpha-sialidase activity"/>
    <property type="evidence" value="ECO:0007669"/>
    <property type="project" value="UniProtKB-EC"/>
</dbReference>
<dbReference type="Pfam" id="PF13088">
    <property type="entry name" value="BNR_2"/>
    <property type="match status" value="1"/>
</dbReference>
<comment type="caution">
    <text evidence="5">The sequence shown here is derived from an EMBL/GenBank/DDBJ whole genome shotgun (WGS) entry which is preliminary data.</text>
</comment>
<keyword evidence="5" id="KW-0326">Glycosidase</keyword>
<dbReference type="EMBL" id="JAYWLU010000001">
    <property type="protein sequence ID" value="MEX3593192.1"/>
    <property type="molecule type" value="Genomic_DNA"/>
</dbReference>
<comment type="catalytic activity">
    <reaction evidence="1">
        <text>Hydrolysis of alpha-(2-&gt;3)-, alpha-(2-&gt;6)-, alpha-(2-&gt;8)- glycosidic linkages of terminal sialic acid residues in oligosaccharides, glycoproteins, glycolipids, colominic acid and synthetic substrates.</text>
        <dbReference type="EC" id="3.2.1.18"/>
    </reaction>
</comment>
<organism evidence="5 6">
    <name type="scientific">Kocuria carniphila</name>
    <dbReference type="NCBI Taxonomy" id="262208"/>
    <lineage>
        <taxon>Bacteria</taxon>
        <taxon>Bacillati</taxon>
        <taxon>Actinomycetota</taxon>
        <taxon>Actinomycetes</taxon>
        <taxon>Micrococcales</taxon>
        <taxon>Micrococcaceae</taxon>
        <taxon>Kocuria</taxon>
    </lineage>
</organism>
<dbReference type="InterPro" id="IPR036278">
    <property type="entry name" value="Sialidase_sf"/>
</dbReference>
<dbReference type="InterPro" id="IPR023364">
    <property type="entry name" value="Trans_sialidase_dom3"/>
</dbReference>
<proteinExistence type="inferred from homology"/>
<keyword evidence="6" id="KW-1185">Reference proteome</keyword>
<dbReference type="RefSeq" id="WP_368628924.1">
    <property type="nucleotide sequence ID" value="NZ_JAYWLU010000001.1"/>
</dbReference>
<dbReference type="CDD" id="cd15482">
    <property type="entry name" value="Sialidase_non-viral"/>
    <property type="match status" value="1"/>
</dbReference>
<evidence type="ECO:0000313" key="5">
    <source>
        <dbReference type="EMBL" id="MEX3593192.1"/>
    </source>
</evidence>
<evidence type="ECO:0000313" key="6">
    <source>
        <dbReference type="Proteomes" id="UP001558481"/>
    </source>
</evidence>
<keyword evidence="5" id="KW-0378">Hydrolase</keyword>
<dbReference type="SUPFAM" id="SSF50939">
    <property type="entry name" value="Sialidases"/>
    <property type="match status" value="1"/>
</dbReference>
<reference evidence="5 6" key="1">
    <citation type="journal article" date="2024" name="Fungal Genet. Biol.">
        <title>The porcine skin microbiome exhibits broad fungal antagonism.</title>
        <authorList>
            <person name="De La Cruz K.F."/>
            <person name="Townsend E.C."/>
            <person name="Alex Cheong J.Z."/>
            <person name="Salamzade R."/>
            <person name="Liu A."/>
            <person name="Sandstrom S."/>
            <person name="Davila E."/>
            <person name="Huang L."/>
            <person name="Xu K.H."/>
            <person name="Wu S.Y."/>
            <person name="Meudt J.J."/>
            <person name="Shanmuganayagam D."/>
            <person name="Gibson A.L.F."/>
            <person name="Kalan L.R."/>
        </authorList>
    </citation>
    <scope>NUCLEOTIDE SEQUENCE [LARGE SCALE GENOMIC DNA]</scope>
    <source>
        <strain evidence="5 6">LK2625</strain>
    </source>
</reference>
<evidence type="ECO:0000256" key="2">
    <source>
        <dbReference type="ARBA" id="ARBA00009348"/>
    </source>
</evidence>
<dbReference type="Gene3D" id="2.40.220.10">
    <property type="entry name" value="Intramolecular Trans-sialidase, Domain 3"/>
    <property type="match status" value="1"/>
</dbReference>
<accession>A0ABV3UYD2</accession>
<feature type="domain" description="Sialidase" evidence="4">
    <location>
        <begin position="226"/>
        <end position="402"/>
    </location>
</feature>
<gene>
    <name evidence="5" type="ORF">VVR66_00500</name>
</gene>